<reference evidence="3 4" key="1">
    <citation type="submission" date="2020-08" db="EMBL/GenBank/DDBJ databases">
        <title>Genomic Encyclopedia of Type Strains, Phase IV (KMG-IV): sequencing the most valuable type-strain genomes for metagenomic binning, comparative biology and taxonomic classification.</title>
        <authorList>
            <person name="Goeker M."/>
        </authorList>
    </citation>
    <scope>NUCLEOTIDE SEQUENCE [LARGE SCALE GENOMIC DNA]</scope>
    <source>
        <strain evidence="3 4">DSM 28570</strain>
    </source>
</reference>
<organism evidence="3 4">
    <name type="scientific">Desulfoprunum benzoelyticum</name>
    <dbReference type="NCBI Taxonomy" id="1506996"/>
    <lineage>
        <taxon>Bacteria</taxon>
        <taxon>Pseudomonadati</taxon>
        <taxon>Thermodesulfobacteriota</taxon>
        <taxon>Desulfobulbia</taxon>
        <taxon>Desulfobulbales</taxon>
        <taxon>Desulfobulbaceae</taxon>
        <taxon>Desulfoprunum</taxon>
    </lineage>
</organism>
<evidence type="ECO:0000256" key="1">
    <source>
        <dbReference type="SAM" id="Phobius"/>
    </source>
</evidence>
<keyword evidence="1" id="KW-1133">Transmembrane helix</keyword>
<dbReference type="Pfam" id="PF09835">
    <property type="entry name" value="DUF2062"/>
    <property type="match status" value="1"/>
</dbReference>
<dbReference type="Proteomes" id="UP000539642">
    <property type="component" value="Unassembled WGS sequence"/>
</dbReference>
<feature type="domain" description="DUF2062" evidence="2">
    <location>
        <begin position="5"/>
        <end position="159"/>
    </location>
</feature>
<evidence type="ECO:0000313" key="4">
    <source>
        <dbReference type="Proteomes" id="UP000539642"/>
    </source>
</evidence>
<accession>A0A840ULB1</accession>
<gene>
    <name evidence="3" type="ORF">HNQ81_000249</name>
</gene>
<dbReference type="AlphaFoldDB" id="A0A840ULB1"/>
<keyword evidence="1" id="KW-0472">Membrane</keyword>
<dbReference type="PANTHER" id="PTHR40547:SF1">
    <property type="entry name" value="SLL0298 PROTEIN"/>
    <property type="match status" value="1"/>
</dbReference>
<feature type="transmembrane region" description="Helical" evidence="1">
    <location>
        <begin position="24"/>
        <end position="52"/>
    </location>
</feature>
<keyword evidence="4" id="KW-1185">Reference proteome</keyword>
<comment type="caution">
    <text evidence="3">The sequence shown here is derived from an EMBL/GenBank/DDBJ whole genome shotgun (WGS) entry which is preliminary data.</text>
</comment>
<feature type="transmembrane region" description="Helical" evidence="1">
    <location>
        <begin position="59"/>
        <end position="80"/>
    </location>
</feature>
<evidence type="ECO:0000313" key="3">
    <source>
        <dbReference type="EMBL" id="MBB5346542.1"/>
    </source>
</evidence>
<dbReference type="EMBL" id="JACHEO010000001">
    <property type="protein sequence ID" value="MBB5346542.1"/>
    <property type="molecule type" value="Genomic_DNA"/>
</dbReference>
<protein>
    <recommendedName>
        <fullName evidence="2">DUF2062 domain-containing protein</fullName>
    </recommendedName>
</protein>
<keyword evidence="1" id="KW-0812">Transmembrane</keyword>
<proteinExistence type="predicted"/>
<dbReference type="PANTHER" id="PTHR40547">
    <property type="entry name" value="SLL0298 PROTEIN"/>
    <property type="match status" value="1"/>
</dbReference>
<sequence length="166" mass="18349">MKLDRIRKYYYLRFIRLKGDPRSLAFGTAIGVFVGLTPTIPLHTIVILLLAFLTRTSAIAGILVSVIVCNPLTYIPIYYFSTIIGNAVTPYELNWEKVQAVVDALSSSPGFVESFNLLAGLGRETVVVLLAGGVIFALPFAVASYYLALRIFVKIRAKRQAKHILN</sequence>
<dbReference type="RefSeq" id="WP_183347481.1">
    <property type="nucleotide sequence ID" value="NZ_JACHEO010000001.1"/>
</dbReference>
<feature type="transmembrane region" description="Helical" evidence="1">
    <location>
        <begin position="126"/>
        <end position="149"/>
    </location>
</feature>
<dbReference type="InterPro" id="IPR018639">
    <property type="entry name" value="DUF2062"/>
</dbReference>
<evidence type="ECO:0000259" key="2">
    <source>
        <dbReference type="Pfam" id="PF09835"/>
    </source>
</evidence>
<name>A0A840ULB1_9BACT</name>